<organism evidence="2 3">
    <name type="scientific">Synaphobranchus kaupii</name>
    <name type="common">Kaup's arrowtooth eel</name>
    <dbReference type="NCBI Taxonomy" id="118154"/>
    <lineage>
        <taxon>Eukaryota</taxon>
        <taxon>Metazoa</taxon>
        <taxon>Chordata</taxon>
        <taxon>Craniata</taxon>
        <taxon>Vertebrata</taxon>
        <taxon>Euteleostomi</taxon>
        <taxon>Actinopterygii</taxon>
        <taxon>Neopterygii</taxon>
        <taxon>Teleostei</taxon>
        <taxon>Anguilliformes</taxon>
        <taxon>Synaphobranchidae</taxon>
        <taxon>Synaphobranchus</taxon>
    </lineage>
</organism>
<proteinExistence type="predicted"/>
<feature type="region of interest" description="Disordered" evidence="1">
    <location>
        <begin position="18"/>
        <end position="46"/>
    </location>
</feature>
<sequence length="84" mass="9568">MRPVVLFCKKREEFLREKSKDLQAQPQEQSGLPNYMKSTQMSRVKTCPRTVIQDIVPETEEAGSDMATQTASVPNGMAFPHRQQ</sequence>
<evidence type="ECO:0000313" key="3">
    <source>
        <dbReference type="Proteomes" id="UP001152622"/>
    </source>
</evidence>
<dbReference type="AlphaFoldDB" id="A0A9Q1G162"/>
<comment type="caution">
    <text evidence="2">The sequence shown here is derived from an EMBL/GenBank/DDBJ whole genome shotgun (WGS) entry which is preliminary data.</text>
</comment>
<evidence type="ECO:0000256" key="1">
    <source>
        <dbReference type="SAM" id="MobiDB-lite"/>
    </source>
</evidence>
<dbReference type="EMBL" id="JAINUF010000002">
    <property type="protein sequence ID" value="KAJ8373519.1"/>
    <property type="molecule type" value="Genomic_DNA"/>
</dbReference>
<evidence type="ECO:0000313" key="2">
    <source>
        <dbReference type="EMBL" id="KAJ8373519.1"/>
    </source>
</evidence>
<dbReference type="Proteomes" id="UP001152622">
    <property type="component" value="Chromosome 2"/>
</dbReference>
<feature type="compositionally biased region" description="Polar residues" evidence="1">
    <location>
        <begin position="22"/>
        <end position="43"/>
    </location>
</feature>
<accession>A0A9Q1G162</accession>
<feature type="region of interest" description="Disordered" evidence="1">
    <location>
        <begin position="58"/>
        <end position="84"/>
    </location>
</feature>
<reference evidence="2" key="1">
    <citation type="journal article" date="2023" name="Science">
        <title>Genome structures resolve the early diversification of teleost fishes.</title>
        <authorList>
            <person name="Parey E."/>
            <person name="Louis A."/>
            <person name="Montfort J."/>
            <person name="Bouchez O."/>
            <person name="Roques C."/>
            <person name="Iampietro C."/>
            <person name="Lluch J."/>
            <person name="Castinel A."/>
            <person name="Donnadieu C."/>
            <person name="Desvignes T."/>
            <person name="Floi Bucao C."/>
            <person name="Jouanno E."/>
            <person name="Wen M."/>
            <person name="Mejri S."/>
            <person name="Dirks R."/>
            <person name="Jansen H."/>
            <person name="Henkel C."/>
            <person name="Chen W.J."/>
            <person name="Zahm M."/>
            <person name="Cabau C."/>
            <person name="Klopp C."/>
            <person name="Thompson A.W."/>
            <person name="Robinson-Rechavi M."/>
            <person name="Braasch I."/>
            <person name="Lecointre G."/>
            <person name="Bobe J."/>
            <person name="Postlethwait J.H."/>
            <person name="Berthelot C."/>
            <person name="Roest Crollius H."/>
            <person name="Guiguen Y."/>
        </authorList>
    </citation>
    <scope>NUCLEOTIDE SEQUENCE</scope>
    <source>
        <strain evidence="2">WJC10195</strain>
    </source>
</reference>
<gene>
    <name evidence="2" type="ORF">SKAU_G00040990</name>
</gene>
<name>A0A9Q1G162_SYNKA</name>
<protein>
    <submittedName>
        <fullName evidence="2">Uncharacterized protein</fullName>
    </submittedName>
</protein>
<keyword evidence="3" id="KW-1185">Reference proteome</keyword>